<reference evidence="3" key="1">
    <citation type="journal article" date="2021" name="Proc. Natl. Acad. Sci. U.S.A.">
        <title>A Catalog of Tens of Thousands of Viruses from Human Metagenomes Reveals Hidden Associations with Chronic Diseases.</title>
        <authorList>
            <person name="Tisza M.J."/>
            <person name="Buck C.B."/>
        </authorList>
    </citation>
    <scope>NUCLEOTIDE SEQUENCE</scope>
    <source>
        <strain evidence="3">CtHxr66</strain>
    </source>
</reference>
<dbReference type="Pfam" id="PF21722">
    <property type="entry name" value="Gly_rich_2"/>
    <property type="match status" value="1"/>
</dbReference>
<feature type="compositionally biased region" description="Gly residues" evidence="1">
    <location>
        <begin position="222"/>
        <end position="231"/>
    </location>
</feature>
<sequence length="252" mass="23928">MIIIGKSQIAGGGGTAKRLEFEYTGDYVTRIDGVIELRSSGTFTSLKEQPVDIFLVGGGGAGRAGNNNGSGGGGGGFTLTDSLLLDEKTTYAVTIGAGGAAVGTSPGTDYAPSGGNTTFGNLVVNGGQGGRIQYRNGGTRSDGGNGGSGGGASAKGGTNGANGNLGRDADAIAGTGQGTTTREFGELAGKLYAGGGTASWSGETSSGVDGGGGASNSAGRANTGGGGGATGGTSPASFAGGSGIVCIRLHKK</sequence>
<feature type="region of interest" description="Disordered" evidence="1">
    <location>
        <begin position="198"/>
        <end position="241"/>
    </location>
</feature>
<evidence type="ECO:0000313" key="3">
    <source>
        <dbReference type="EMBL" id="DAD81781.1"/>
    </source>
</evidence>
<dbReference type="EMBL" id="BK014907">
    <property type="protein sequence ID" value="DAD81781.1"/>
    <property type="molecule type" value="Genomic_DNA"/>
</dbReference>
<feature type="compositionally biased region" description="Gly residues" evidence="1">
    <location>
        <begin position="140"/>
        <end position="160"/>
    </location>
</feature>
<evidence type="ECO:0000259" key="2">
    <source>
        <dbReference type="Pfam" id="PF21722"/>
    </source>
</evidence>
<accession>A0A8S5MHE6</accession>
<protein>
    <recommendedName>
        <fullName evidence="2">Glycine-rich domain-containing protein</fullName>
    </recommendedName>
</protein>
<feature type="region of interest" description="Disordered" evidence="1">
    <location>
        <begin position="130"/>
        <end position="180"/>
    </location>
</feature>
<organism evidence="3">
    <name type="scientific">Siphoviridae sp. ctHxr66</name>
    <dbReference type="NCBI Taxonomy" id="2826237"/>
    <lineage>
        <taxon>Viruses</taxon>
        <taxon>Duplodnaviria</taxon>
        <taxon>Heunggongvirae</taxon>
        <taxon>Uroviricota</taxon>
        <taxon>Caudoviricetes</taxon>
    </lineage>
</organism>
<name>A0A8S5MHE6_9CAUD</name>
<feature type="domain" description="Glycine-rich" evidence="2">
    <location>
        <begin position="40"/>
        <end position="248"/>
    </location>
</feature>
<proteinExistence type="predicted"/>
<dbReference type="InterPro" id="IPR049304">
    <property type="entry name" value="Gly_rich_dom"/>
</dbReference>
<evidence type="ECO:0000256" key="1">
    <source>
        <dbReference type="SAM" id="MobiDB-lite"/>
    </source>
</evidence>